<evidence type="ECO:0000256" key="3">
    <source>
        <dbReference type="ARBA" id="ARBA00022989"/>
    </source>
</evidence>
<keyword evidence="4 5" id="KW-0472">Membrane</keyword>
<dbReference type="PANTHER" id="PTHR21284:SF12">
    <property type="entry name" value="EG:80H7.2 PROTEIN"/>
    <property type="match status" value="1"/>
</dbReference>
<accession>A0A0P4WAM4</accession>
<evidence type="ECO:0000313" key="6">
    <source>
        <dbReference type="EMBL" id="JAI62573.1"/>
    </source>
</evidence>
<proteinExistence type="predicted"/>
<sequence length="268" mass="31101">MSSVAGTSIYSGYPIRLSRRASVSSYYPPALEKYYEYVKPTTSMVNAGIVAFVGTIFFIISFISPYWLQSYSYTYSKFQNMGLWEFCFDGFRYPKYQYDHKFMGCNYIFAEEYRIIWQWMLPAWFMAVQTFMTIALLASITTLVTVSLILVRWPLQIIMRYEWHLTGFCFICQAVTVVAIFFAVLVFGVMCWSRDWLLNPNFNYLSWSYAFAVVAGGFHAFSGFVLLHETFEARERKRQATNLLQIDHQGQMGMGMGMGMGMVSHGYI</sequence>
<dbReference type="GO" id="GO:0016020">
    <property type="term" value="C:membrane"/>
    <property type="evidence" value="ECO:0007669"/>
    <property type="project" value="UniProtKB-SubCell"/>
</dbReference>
<feature type="transmembrane region" description="Helical" evidence="5">
    <location>
        <begin position="123"/>
        <end position="151"/>
    </location>
</feature>
<name>A0A0P4WAM4_SCYOL</name>
<evidence type="ECO:0000256" key="2">
    <source>
        <dbReference type="ARBA" id="ARBA00022692"/>
    </source>
</evidence>
<feature type="transmembrane region" description="Helical" evidence="5">
    <location>
        <begin position="49"/>
        <end position="68"/>
    </location>
</feature>
<dbReference type="Gene3D" id="1.20.140.150">
    <property type="match status" value="1"/>
</dbReference>
<comment type="subcellular location">
    <subcellularLocation>
        <location evidence="1">Membrane</location>
        <topology evidence="1">Multi-pass membrane protein</topology>
    </subcellularLocation>
</comment>
<dbReference type="GO" id="GO:0035151">
    <property type="term" value="P:regulation of tube size, open tracheal system"/>
    <property type="evidence" value="ECO:0007669"/>
    <property type="project" value="TreeGrafter"/>
</dbReference>
<evidence type="ECO:0000256" key="1">
    <source>
        <dbReference type="ARBA" id="ARBA00004141"/>
    </source>
</evidence>
<organism evidence="6">
    <name type="scientific">Scylla olivacea</name>
    <name type="common">Orange mud crab</name>
    <name type="synonym">Cancer olivacea</name>
    <dbReference type="NCBI Taxonomy" id="85551"/>
    <lineage>
        <taxon>Eukaryota</taxon>
        <taxon>Metazoa</taxon>
        <taxon>Ecdysozoa</taxon>
        <taxon>Arthropoda</taxon>
        <taxon>Crustacea</taxon>
        <taxon>Multicrustacea</taxon>
        <taxon>Malacostraca</taxon>
        <taxon>Eumalacostraca</taxon>
        <taxon>Eucarida</taxon>
        <taxon>Decapoda</taxon>
        <taxon>Pleocyemata</taxon>
        <taxon>Brachyura</taxon>
        <taxon>Eubrachyura</taxon>
        <taxon>Portunoidea</taxon>
        <taxon>Portunidae</taxon>
        <taxon>Portuninae</taxon>
        <taxon>Scylla</taxon>
    </lineage>
</organism>
<protein>
    <recommendedName>
        <fullName evidence="7">MARVEL domain-containing protein</fullName>
    </recommendedName>
</protein>
<feature type="transmembrane region" description="Helical" evidence="5">
    <location>
        <begin position="207"/>
        <end position="227"/>
    </location>
</feature>
<dbReference type="Pfam" id="PF13903">
    <property type="entry name" value="Claudin_2"/>
    <property type="match status" value="1"/>
</dbReference>
<evidence type="ECO:0000256" key="4">
    <source>
        <dbReference type="ARBA" id="ARBA00023136"/>
    </source>
</evidence>
<reference evidence="6" key="1">
    <citation type="submission" date="2015-09" db="EMBL/GenBank/DDBJ databases">
        <title>Scylla olivacea transcriptome.</title>
        <authorList>
            <person name="Ikhwanuddin M."/>
        </authorList>
    </citation>
    <scope>NUCLEOTIDE SEQUENCE</scope>
</reference>
<keyword evidence="3 5" id="KW-1133">Transmembrane helix</keyword>
<dbReference type="GO" id="GO:0019991">
    <property type="term" value="P:septate junction assembly"/>
    <property type="evidence" value="ECO:0007669"/>
    <property type="project" value="TreeGrafter"/>
</dbReference>
<feature type="transmembrane region" description="Helical" evidence="5">
    <location>
        <begin position="163"/>
        <end position="187"/>
    </location>
</feature>
<dbReference type="AlphaFoldDB" id="A0A0P4WAM4"/>
<evidence type="ECO:0000256" key="5">
    <source>
        <dbReference type="SAM" id="Phobius"/>
    </source>
</evidence>
<dbReference type="InterPro" id="IPR004031">
    <property type="entry name" value="PMP22/EMP/MP20/Claudin"/>
</dbReference>
<evidence type="ECO:0008006" key="7">
    <source>
        <dbReference type="Google" id="ProtNLM"/>
    </source>
</evidence>
<keyword evidence="2 5" id="KW-0812">Transmembrane</keyword>
<dbReference type="PANTHER" id="PTHR21284">
    <property type="entry name" value="EG:80H7.2 PROTEIN"/>
    <property type="match status" value="1"/>
</dbReference>
<dbReference type="EMBL" id="GDRN01078483">
    <property type="protein sequence ID" value="JAI62573.1"/>
    <property type="molecule type" value="Transcribed_RNA"/>
</dbReference>
<dbReference type="GO" id="GO:0005918">
    <property type="term" value="C:septate junction"/>
    <property type="evidence" value="ECO:0007669"/>
    <property type="project" value="TreeGrafter"/>
</dbReference>